<dbReference type="InterPro" id="IPR012674">
    <property type="entry name" value="Calycin"/>
</dbReference>
<feature type="signal peptide" evidence="1">
    <location>
        <begin position="1"/>
        <end position="15"/>
    </location>
</feature>
<keyword evidence="1" id="KW-0732">Signal</keyword>
<dbReference type="AlphaFoldDB" id="A0A224YKY6"/>
<feature type="chain" id="PRO_5012940148" evidence="1">
    <location>
        <begin position="16"/>
        <end position="228"/>
    </location>
</feature>
<protein>
    <submittedName>
        <fullName evidence="2">Lipocalin</fullName>
    </submittedName>
</protein>
<organism evidence="2">
    <name type="scientific">Rhipicephalus zambeziensis</name>
    <dbReference type="NCBI Taxonomy" id="60191"/>
    <lineage>
        <taxon>Eukaryota</taxon>
        <taxon>Metazoa</taxon>
        <taxon>Ecdysozoa</taxon>
        <taxon>Arthropoda</taxon>
        <taxon>Chelicerata</taxon>
        <taxon>Arachnida</taxon>
        <taxon>Acari</taxon>
        <taxon>Parasitiformes</taxon>
        <taxon>Ixodida</taxon>
        <taxon>Ixodoidea</taxon>
        <taxon>Ixodidae</taxon>
        <taxon>Rhipicephalinae</taxon>
        <taxon>Rhipicephalus</taxon>
        <taxon>Rhipicephalus</taxon>
    </lineage>
</organism>
<dbReference type="EMBL" id="GFPF01004055">
    <property type="protein sequence ID" value="MAA15201.1"/>
    <property type="molecule type" value="Transcribed_RNA"/>
</dbReference>
<accession>A0A224YKY6</accession>
<evidence type="ECO:0000256" key="1">
    <source>
        <dbReference type="SAM" id="SignalP"/>
    </source>
</evidence>
<reference evidence="2" key="1">
    <citation type="journal article" date="2017" name="Parasit. Vectors">
        <title>Sialotranscriptomics of Rhipicephalus zambeziensis reveals intricate expression profiles of secretory proteins and suggests tight temporal transcriptional regulation during blood-feeding.</title>
        <authorList>
            <person name="de Castro M.H."/>
            <person name="de Klerk D."/>
            <person name="Pienaar R."/>
            <person name="Rees D.J.G."/>
            <person name="Mans B.J."/>
        </authorList>
    </citation>
    <scope>NUCLEOTIDE SEQUENCE</scope>
    <source>
        <tissue evidence="2">Salivary glands</tissue>
    </source>
</reference>
<dbReference type="Gene3D" id="2.40.128.20">
    <property type="match status" value="1"/>
</dbReference>
<name>A0A224YKY6_9ACAR</name>
<sequence>MEFVILICTLGLARASFDYNGRPTLADLKKFYGTNQLIYTWKRSFRFDGEGNSPVICVSNQKEKDSGEEDKLYLKEAYGLGTKVYYYRVAMSLTGGNGRDDAPVMEAKPGRFKWSTSQAGMKVQEGSQSDQQIQTRKYRFEYHDSDKRCAVVTFNDGVRRCALLFWSEKKHLVLTQAPNSRKRSTPVFPNCEREYENLCPNTTTYEVYTGECGSWFEPRYRSVLWTPE</sequence>
<evidence type="ECO:0000313" key="2">
    <source>
        <dbReference type="EMBL" id="MAA15201.1"/>
    </source>
</evidence>
<proteinExistence type="predicted"/>